<proteinExistence type="predicted"/>
<organism evidence="1 2">
    <name type="scientific">Leptonema illini</name>
    <dbReference type="NCBI Taxonomy" id="183"/>
    <lineage>
        <taxon>Bacteria</taxon>
        <taxon>Pseudomonadati</taxon>
        <taxon>Spirochaetota</taxon>
        <taxon>Spirochaetia</taxon>
        <taxon>Leptospirales</taxon>
        <taxon>Leptospiraceae</taxon>
        <taxon>Leptonema</taxon>
    </lineage>
</organism>
<dbReference type="AlphaFoldDB" id="A0A833GXI8"/>
<name>A0A833GXI8_9LEPT</name>
<dbReference type="EMBL" id="WBUI01000036">
    <property type="protein sequence ID" value="KAB2929155.1"/>
    <property type="molecule type" value="Genomic_DNA"/>
</dbReference>
<sequence>MKAVIKNISVANHLTAAGEVVSTPVSLAIIRTDELESMIQAWDALGLTIEAGAGDVFSPLLPGFLPPDSPVMIGEPSMIVVREALSESYPIASALGLIRPKTFVTTVSAQSSITMSSEIMDTTAGEFLYLIPYLDGLKTQPIVSAGRIVFDLLYLGDDGSIFYGDGGR</sequence>
<comment type="caution">
    <text evidence="1">The sequence shown here is derived from an EMBL/GenBank/DDBJ whole genome shotgun (WGS) entry which is preliminary data.</text>
</comment>
<reference evidence="1 2" key="1">
    <citation type="submission" date="2019-10" db="EMBL/GenBank/DDBJ databases">
        <title>Extracellular Electron Transfer in a Candidatus Methanoperedens spp. Enrichment Culture.</title>
        <authorList>
            <person name="Berger S."/>
            <person name="Rangel Shaw D."/>
            <person name="Berben T."/>
            <person name="In 'T Zandt M."/>
            <person name="Frank J."/>
            <person name="Reimann J."/>
            <person name="Jetten M.S.M."/>
            <person name="Welte C.U."/>
        </authorList>
    </citation>
    <scope>NUCLEOTIDE SEQUENCE [LARGE SCALE GENOMIC DNA]</scope>
    <source>
        <strain evidence="1">SB12</strain>
    </source>
</reference>
<protein>
    <submittedName>
        <fullName evidence="1">Uncharacterized protein</fullName>
    </submittedName>
</protein>
<evidence type="ECO:0000313" key="2">
    <source>
        <dbReference type="Proteomes" id="UP000460298"/>
    </source>
</evidence>
<gene>
    <name evidence="1" type="ORF">F9K24_20745</name>
</gene>
<accession>A0A833GXI8</accession>
<dbReference type="Proteomes" id="UP000460298">
    <property type="component" value="Unassembled WGS sequence"/>
</dbReference>
<evidence type="ECO:0000313" key="1">
    <source>
        <dbReference type="EMBL" id="KAB2929155.1"/>
    </source>
</evidence>